<dbReference type="Proteomes" id="UP000784294">
    <property type="component" value="Unassembled WGS sequence"/>
</dbReference>
<evidence type="ECO:0000313" key="1">
    <source>
        <dbReference type="EMBL" id="VEL42092.1"/>
    </source>
</evidence>
<protein>
    <submittedName>
        <fullName evidence="1">Uncharacterized protein</fullName>
    </submittedName>
</protein>
<dbReference type="EMBL" id="CAAALY010272558">
    <property type="protein sequence ID" value="VEL42092.1"/>
    <property type="molecule type" value="Genomic_DNA"/>
</dbReference>
<name>A0A448XQ39_9PLAT</name>
<sequence length="72" mass="8333">MVDDDFALDWHVSKSRDENKALMVTPSHENVLTQASHCRLGEYVEIYCRLKSGIRKNWRPGHLIQPPPGKME</sequence>
<dbReference type="AlphaFoldDB" id="A0A448XQ39"/>
<proteinExistence type="predicted"/>
<reference evidence="1" key="1">
    <citation type="submission" date="2018-11" db="EMBL/GenBank/DDBJ databases">
        <authorList>
            <consortium name="Pathogen Informatics"/>
        </authorList>
    </citation>
    <scope>NUCLEOTIDE SEQUENCE</scope>
</reference>
<accession>A0A448XQ39</accession>
<comment type="caution">
    <text evidence="1">The sequence shown here is derived from an EMBL/GenBank/DDBJ whole genome shotgun (WGS) entry which is preliminary data.</text>
</comment>
<gene>
    <name evidence="1" type="ORF">PXEA_LOCUS35532</name>
</gene>
<keyword evidence="2" id="KW-1185">Reference proteome</keyword>
<evidence type="ECO:0000313" key="2">
    <source>
        <dbReference type="Proteomes" id="UP000784294"/>
    </source>
</evidence>
<organism evidence="1 2">
    <name type="scientific">Protopolystoma xenopodis</name>
    <dbReference type="NCBI Taxonomy" id="117903"/>
    <lineage>
        <taxon>Eukaryota</taxon>
        <taxon>Metazoa</taxon>
        <taxon>Spiralia</taxon>
        <taxon>Lophotrochozoa</taxon>
        <taxon>Platyhelminthes</taxon>
        <taxon>Monogenea</taxon>
        <taxon>Polyopisthocotylea</taxon>
        <taxon>Polystomatidea</taxon>
        <taxon>Polystomatidae</taxon>
        <taxon>Protopolystoma</taxon>
    </lineage>
</organism>